<feature type="region of interest" description="Disordered" evidence="1">
    <location>
        <begin position="256"/>
        <end position="291"/>
    </location>
</feature>
<accession>A0A0M0JIA1</accession>
<keyword evidence="2" id="KW-0812">Transmembrane</keyword>
<evidence type="ECO:0000256" key="2">
    <source>
        <dbReference type="SAM" id="Phobius"/>
    </source>
</evidence>
<keyword evidence="4" id="KW-1185">Reference proteome</keyword>
<name>A0A0M0JIA1_9EUKA</name>
<keyword evidence="2" id="KW-1133">Transmembrane helix</keyword>
<feature type="compositionally biased region" description="Low complexity" evidence="1">
    <location>
        <begin position="256"/>
        <end position="276"/>
    </location>
</feature>
<dbReference type="Proteomes" id="UP000037460">
    <property type="component" value="Unassembled WGS sequence"/>
</dbReference>
<evidence type="ECO:0000256" key="1">
    <source>
        <dbReference type="SAM" id="MobiDB-lite"/>
    </source>
</evidence>
<dbReference type="EMBL" id="JWZX01002897">
    <property type="protein sequence ID" value="KOO26052.1"/>
    <property type="molecule type" value="Genomic_DNA"/>
</dbReference>
<proteinExistence type="predicted"/>
<comment type="caution">
    <text evidence="3">The sequence shown here is derived from an EMBL/GenBank/DDBJ whole genome shotgun (WGS) entry which is preliminary data.</text>
</comment>
<evidence type="ECO:0000313" key="3">
    <source>
        <dbReference type="EMBL" id="KOO26052.1"/>
    </source>
</evidence>
<reference evidence="4" key="1">
    <citation type="journal article" date="2015" name="PLoS Genet.">
        <title>Genome Sequence and Transcriptome Analyses of Chrysochromulina tobin: Metabolic Tools for Enhanced Algal Fitness in the Prominent Order Prymnesiales (Haptophyceae).</title>
        <authorList>
            <person name="Hovde B.T."/>
            <person name="Deodato C.R."/>
            <person name="Hunsperger H.M."/>
            <person name="Ryken S.A."/>
            <person name="Yost W."/>
            <person name="Jha R.K."/>
            <person name="Patterson J."/>
            <person name="Monnat R.J. Jr."/>
            <person name="Barlow S.B."/>
            <person name="Starkenburg S.R."/>
            <person name="Cattolico R.A."/>
        </authorList>
    </citation>
    <scope>NUCLEOTIDE SEQUENCE</scope>
    <source>
        <strain evidence="4">CCMP291</strain>
    </source>
</reference>
<feature type="region of interest" description="Disordered" evidence="1">
    <location>
        <begin position="169"/>
        <end position="200"/>
    </location>
</feature>
<sequence length="291" mass="29099">MPPPGVLAPDPTLADDIARLLALAGEEKLPPETEPLPAGWEEKPLFNEDWTMVVTSPVSKKSRKTRLPWSYKQPTAPAIMKMARDEAAPAAASSTAASTIAFLVQLQAFFAVIGVSVVGLILMASSSLLLLPKSDEYLYVPPTVGAAYGSLRRIDGGLTAATQAVSDRAPTAHASATEAASAATAATADSRERNGAVGRGGGSVPMEVAALFGASTAPAEAMAVPAAALAVPVAVDAPVSAPDAVSAPMMVEPPVAVEAPPTATPSAADGASQSGRGKSGGGGRGKKAGVG</sequence>
<feature type="compositionally biased region" description="Low complexity" evidence="1">
    <location>
        <begin position="169"/>
        <end position="188"/>
    </location>
</feature>
<feature type="transmembrane region" description="Helical" evidence="2">
    <location>
        <begin position="108"/>
        <end position="131"/>
    </location>
</feature>
<keyword evidence="2" id="KW-0472">Membrane</keyword>
<dbReference type="AlphaFoldDB" id="A0A0M0JIA1"/>
<evidence type="ECO:0000313" key="4">
    <source>
        <dbReference type="Proteomes" id="UP000037460"/>
    </source>
</evidence>
<protein>
    <submittedName>
        <fullName evidence="3">Uncharacterized protein</fullName>
    </submittedName>
</protein>
<gene>
    <name evidence="3" type="ORF">Ctob_007359</name>
</gene>
<organism evidence="3 4">
    <name type="scientific">Chrysochromulina tobinii</name>
    <dbReference type="NCBI Taxonomy" id="1460289"/>
    <lineage>
        <taxon>Eukaryota</taxon>
        <taxon>Haptista</taxon>
        <taxon>Haptophyta</taxon>
        <taxon>Prymnesiophyceae</taxon>
        <taxon>Prymnesiales</taxon>
        <taxon>Chrysochromulinaceae</taxon>
        <taxon>Chrysochromulina</taxon>
    </lineage>
</organism>